<dbReference type="Gene3D" id="1.10.510.10">
    <property type="entry name" value="Transferase(Phosphotransferase) domain 1"/>
    <property type="match status" value="1"/>
</dbReference>
<sequence>MVSALRFGRLLGIRHYRCVLSPVHIVLLLAPLIHGASSLNFTLASDDGSYYPYLDALLQSPSDSYIVGSSQELGTLPGYDSATHSLPISARKAVVGESFFSVFSAAQIPLWELKNGTPYVPAYFDVRNGAELLLLGFNLNWGAQPWSGRVLKPSTSSFSAYPQLKDLLGKLLLYVELYGTGKLQLLHSVITDVPCNGLQLLFEGLNMISNNTELLSKIGNNIKPVLRLVYPYLFIKYAQLGPIWVEDLTLSCPADLSPAACPQRAPTVVNVSSHDDLVSALTQMEAVHVSQCEVHTTVLHLVRDVTLDVARWPRDGGGLFITSNITFECAPGQQLVLDFAGGLNLFKLRGGAFVQMHNLVVTNLAMAPVGIFTVPIWAFNFERNLTVSEEGRLHMVNTTGVIASDEFQRLEFWTSILANQVQTVAALAAWQHLIGKMTNSTLANGTLRFGHISGMGVTCVNIAITMNPVGAAQQLLEPRTGVDQLLGSDALIKDPPYTIAIYSAAQLYRTLSYPDARLTRLAEADGLTNANTTAVLLLLQTNITLDSQLWPTGAKALSVRRRVIIQGKPFKGIELNFGGLTELLAAADPGGGVSFRYLTLRGAGWLANYTEASAQQQLCPTEYFQSGMWVVKFDRTVATCVELKSAQLLLSPQELDVLFTCLDSYPAYNTALAPAATSASSGASSGTNTSTTGTWKAATGPLPPGLRGNTCALLIPRSAELATVRRESGLIVVKSVALRSFTASDLVLNLDPNVQRPDLLKFTDGTYALSSASSPTAISSPASGSGSNVAAIGGGIAGGAAACIMLVAAVMLYSARRSRAQRQEEQEAALRGLQAKQANQLEELSKRNPLAKLILDHLAGKEPAAATKLVLAPGSAGASQVLFTDDIPRAASTSSSGAGGGVGAPAGASSSFGVLSGNDECAVVNTVPTAAAAPMQLPPTAAAEDAGVPVNINAVDLTELFKHLTILGVANMSTNGGGGDSGGMMDSRGSRGSRSGTKTVTGGSGGSGSHGVGAGGSGSGSGVGGGGGGALQPLSGFMALPKVVMQRLSRRSRARGLHSRERESAARRSGPGMAPCGGEVKGEACPQQQLQRSSGSSGAVVMTVAAAAGTRASAAAATAATTTAATAAAAVAADAAVRSAAAVRVDADGGRADAAEAANAAAAAEAAAAATDTGGGDSVEKRSDGDGDRVRGKGVGEEAGAIAAAAGGKAPTAGSAAVAAATATTSLPRQVHDQVAQSPVLEELLRLSLDLAGEIDDNQLIVTEVVASGGFGTVYRGTWHNLPVAVKIVLFSTASVNRRIALQEAALSKSISHPNIIATYAVDAKPMAVLGSRGGSSGGTAGGLRSGDSKSRSLAEIQEWRLYIIQEFADGGTLRRALDTGAFHEPHLGLPRMDMILDIAQGVAAALAHLHSKNVVHGDLNPKNVLLKVVPLPGSSSSLASAKAAAISGLLPSKLSGAAGNGSGYRSAAGGGLAAAAAAAAAAASQCGNYPLAGRCGFAIKVAD</sequence>
<feature type="region of interest" description="Disordered" evidence="1">
    <location>
        <begin position="973"/>
        <end position="1027"/>
    </location>
</feature>
<evidence type="ECO:0000259" key="2">
    <source>
        <dbReference type="PROSITE" id="PS50011"/>
    </source>
</evidence>
<organism evidence="3 4">
    <name type="scientific">Volvox reticuliferus</name>
    <dbReference type="NCBI Taxonomy" id="1737510"/>
    <lineage>
        <taxon>Eukaryota</taxon>
        <taxon>Viridiplantae</taxon>
        <taxon>Chlorophyta</taxon>
        <taxon>core chlorophytes</taxon>
        <taxon>Chlorophyceae</taxon>
        <taxon>CS clade</taxon>
        <taxon>Chlamydomonadales</taxon>
        <taxon>Volvocaceae</taxon>
        <taxon>Volvox</taxon>
    </lineage>
</organism>
<dbReference type="PANTHER" id="PTHR44329:SF214">
    <property type="entry name" value="PROTEIN KINASE DOMAIN-CONTAINING PROTEIN"/>
    <property type="match status" value="1"/>
</dbReference>
<protein>
    <recommendedName>
        <fullName evidence="2">Protein kinase domain-containing protein</fullName>
    </recommendedName>
</protein>
<feature type="compositionally biased region" description="Gly residues" evidence="1">
    <location>
        <begin position="1002"/>
        <end position="1027"/>
    </location>
</feature>
<reference evidence="3" key="1">
    <citation type="journal article" date="2021" name="Proc. Natl. Acad. Sci. U.S.A.">
        <title>Three genomes in the algal genus Volvox reveal the fate of a haploid sex-determining region after a transition to homothallism.</title>
        <authorList>
            <person name="Yamamoto K."/>
            <person name="Hamaji T."/>
            <person name="Kawai-Toyooka H."/>
            <person name="Matsuzaki R."/>
            <person name="Takahashi F."/>
            <person name="Nishimura Y."/>
            <person name="Kawachi M."/>
            <person name="Noguchi H."/>
            <person name="Minakuchi Y."/>
            <person name="Umen J.G."/>
            <person name="Toyoda A."/>
            <person name="Nozaki H."/>
        </authorList>
    </citation>
    <scope>NUCLEOTIDE SEQUENCE</scope>
    <source>
        <strain evidence="3">NIES-3786</strain>
    </source>
</reference>
<proteinExistence type="predicted"/>
<accession>A0A8J4D0Q5</accession>
<name>A0A8J4D0Q5_9CHLO</name>
<dbReference type="InterPro" id="IPR000719">
    <property type="entry name" value="Prot_kinase_dom"/>
</dbReference>
<feature type="compositionally biased region" description="Low complexity" evidence="1">
    <location>
        <begin position="983"/>
        <end position="1001"/>
    </location>
</feature>
<evidence type="ECO:0000313" key="3">
    <source>
        <dbReference type="EMBL" id="GIL92863.1"/>
    </source>
</evidence>
<dbReference type="GO" id="GO:0004674">
    <property type="term" value="F:protein serine/threonine kinase activity"/>
    <property type="evidence" value="ECO:0007669"/>
    <property type="project" value="TreeGrafter"/>
</dbReference>
<dbReference type="PROSITE" id="PS50011">
    <property type="entry name" value="PROTEIN_KINASE_DOM"/>
    <property type="match status" value="1"/>
</dbReference>
<feature type="non-terminal residue" evidence="3">
    <location>
        <position position="1504"/>
    </location>
</feature>
<dbReference type="PANTHER" id="PTHR44329">
    <property type="entry name" value="SERINE/THREONINE-PROTEIN KINASE TNNI3K-RELATED"/>
    <property type="match status" value="1"/>
</dbReference>
<feature type="compositionally biased region" description="Basic and acidic residues" evidence="1">
    <location>
        <begin position="1178"/>
        <end position="1193"/>
    </location>
</feature>
<dbReference type="Pfam" id="PF00069">
    <property type="entry name" value="Pkinase"/>
    <property type="match status" value="1"/>
</dbReference>
<feature type="domain" description="Protein kinase" evidence="2">
    <location>
        <begin position="1260"/>
        <end position="1504"/>
    </location>
</feature>
<feature type="region of interest" description="Disordered" evidence="1">
    <location>
        <begin position="1049"/>
        <end position="1084"/>
    </location>
</feature>
<dbReference type="Gene3D" id="3.30.200.20">
    <property type="entry name" value="Phosphorylase Kinase, domain 1"/>
    <property type="match status" value="1"/>
</dbReference>
<feature type="region of interest" description="Disordered" evidence="1">
    <location>
        <begin position="677"/>
        <end position="699"/>
    </location>
</feature>
<dbReference type="EMBL" id="BNCP01000083">
    <property type="protein sequence ID" value="GIL92863.1"/>
    <property type="molecule type" value="Genomic_DNA"/>
</dbReference>
<comment type="caution">
    <text evidence="3">The sequence shown here is derived from an EMBL/GenBank/DDBJ whole genome shotgun (WGS) entry which is preliminary data.</text>
</comment>
<dbReference type="GO" id="GO:0005524">
    <property type="term" value="F:ATP binding"/>
    <property type="evidence" value="ECO:0007669"/>
    <property type="project" value="InterPro"/>
</dbReference>
<dbReference type="InterPro" id="IPR011009">
    <property type="entry name" value="Kinase-like_dom_sf"/>
</dbReference>
<dbReference type="SUPFAM" id="SSF56112">
    <property type="entry name" value="Protein kinase-like (PK-like)"/>
    <property type="match status" value="1"/>
</dbReference>
<gene>
    <name evidence="3" type="ORF">Vretifemale_20339</name>
</gene>
<evidence type="ECO:0000313" key="4">
    <source>
        <dbReference type="Proteomes" id="UP000747110"/>
    </source>
</evidence>
<evidence type="ECO:0000256" key="1">
    <source>
        <dbReference type="SAM" id="MobiDB-lite"/>
    </source>
</evidence>
<feature type="region of interest" description="Disordered" evidence="1">
    <location>
        <begin position="1168"/>
        <end position="1193"/>
    </location>
</feature>
<dbReference type="Proteomes" id="UP000747110">
    <property type="component" value="Unassembled WGS sequence"/>
</dbReference>
<keyword evidence="4" id="KW-1185">Reference proteome</keyword>
<dbReference type="OrthoDB" id="535945at2759"/>
<dbReference type="InterPro" id="IPR051681">
    <property type="entry name" value="Ser/Thr_Kinases-Pseudokinases"/>
</dbReference>